<organism evidence="1 2">
    <name type="scientific">Mucilaginibacter paludis DSM 18603</name>
    <dbReference type="NCBI Taxonomy" id="714943"/>
    <lineage>
        <taxon>Bacteria</taxon>
        <taxon>Pseudomonadati</taxon>
        <taxon>Bacteroidota</taxon>
        <taxon>Sphingobacteriia</taxon>
        <taxon>Sphingobacteriales</taxon>
        <taxon>Sphingobacteriaceae</taxon>
        <taxon>Mucilaginibacter</taxon>
    </lineage>
</organism>
<reference evidence="1" key="1">
    <citation type="submission" date="2011-09" db="EMBL/GenBank/DDBJ databases">
        <title>The permanent draft genome of Mucilaginibacter paludis DSM 18603.</title>
        <authorList>
            <consortium name="US DOE Joint Genome Institute (JGI-PGF)"/>
            <person name="Lucas S."/>
            <person name="Han J."/>
            <person name="Lapidus A."/>
            <person name="Bruce D."/>
            <person name="Goodwin L."/>
            <person name="Pitluck S."/>
            <person name="Peters L."/>
            <person name="Kyrpides N."/>
            <person name="Mavromatis K."/>
            <person name="Ivanova N."/>
            <person name="Mikhailova N."/>
            <person name="Held B."/>
            <person name="Detter J.C."/>
            <person name="Tapia R."/>
            <person name="Han C."/>
            <person name="Land M."/>
            <person name="Hauser L."/>
            <person name="Markowitz V."/>
            <person name="Cheng J.-F."/>
            <person name="Hugenholtz P."/>
            <person name="Woyke T."/>
            <person name="Wu D."/>
            <person name="Tindall B."/>
            <person name="Brambilla E."/>
            <person name="Klenk H.-P."/>
            <person name="Eisen J.A."/>
        </authorList>
    </citation>
    <scope>NUCLEOTIDE SEQUENCE [LARGE SCALE GENOMIC DNA]</scope>
    <source>
        <strain evidence="1">DSM 18603</strain>
    </source>
</reference>
<gene>
    <name evidence="1" type="ORF">Mucpa_1435</name>
</gene>
<dbReference type="EMBL" id="CM001403">
    <property type="protein sequence ID" value="EHQ25593.1"/>
    <property type="molecule type" value="Genomic_DNA"/>
</dbReference>
<dbReference type="AlphaFoldDB" id="H1XZA5"/>
<accession>H1XZA5</accession>
<name>H1XZA5_9SPHI</name>
<evidence type="ECO:0000313" key="2">
    <source>
        <dbReference type="Proteomes" id="UP000002774"/>
    </source>
</evidence>
<sequence>MILPEHLLGADAFDFRNVAVELAAFKIGYDFGIFHDYLI</sequence>
<dbReference type="HOGENOM" id="CLU_3312949_0_0_10"/>
<keyword evidence="2" id="KW-1185">Reference proteome</keyword>
<dbReference type="STRING" id="714943.Mucpa_1435"/>
<evidence type="ECO:0000313" key="1">
    <source>
        <dbReference type="EMBL" id="EHQ25593.1"/>
    </source>
</evidence>
<protein>
    <submittedName>
        <fullName evidence="1">Uncharacterized protein</fullName>
    </submittedName>
</protein>
<dbReference type="Proteomes" id="UP000002774">
    <property type="component" value="Chromosome"/>
</dbReference>
<proteinExistence type="predicted"/>